<keyword evidence="4 6" id="KW-1133">Transmembrane helix</keyword>
<evidence type="ECO:0000256" key="1">
    <source>
        <dbReference type="ARBA" id="ARBA00004141"/>
    </source>
</evidence>
<comment type="caution">
    <text evidence="7">The sequence shown here is derived from an EMBL/GenBank/DDBJ whole genome shotgun (WGS) entry which is preliminary data.</text>
</comment>
<dbReference type="PANTHER" id="PTHR33802">
    <property type="entry name" value="SI:CH211-161H7.5-RELATED"/>
    <property type="match status" value="1"/>
</dbReference>
<reference evidence="8" key="1">
    <citation type="journal article" date="2019" name="Int. J. Syst. Evol. Microbiol.">
        <title>The Global Catalogue of Microorganisms (GCM) 10K type strain sequencing project: providing services to taxonomists for standard genome sequencing and annotation.</title>
        <authorList>
            <consortium name="The Broad Institute Genomics Platform"/>
            <consortium name="The Broad Institute Genome Sequencing Center for Infectious Disease"/>
            <person name="Wu L."/>
            <person name="Ma J."/>
        </authorList>
    </citation>
    <scope>NUCLEOTIDE SEQUENCE [LARGE SCALE GENOMIC DNA]</scope>
    <source>
        <strain evidence="8">JCM 16950</strain>
    </source>
</reference>
<keyword evidence="8" id="KW-1185">Reference proteome</keyword>
<keyword evidence="3 6" id="KW-0812">Transmembrane</keyword>
<dbReference type="EMBL" id="BAABAF010000001">
    <property type="protein sequence ID" value="GAA3752017.1"/>
    <property type="molecule type" value="Genomic_DNA"/>
</dbReference>
<feature type="transmembrane region" description="Helical" evidence="6">
    <location>
        <begin position="160"/>
        <end position="186"/>
    </location>
</feature>
<dbReference type="InterPro" id="IPR004307">
    <property type="entry name" value="TspO_MBR"/>
</dbReference>
<comment type="subcellular location">
    <subcellularLocation>
        <location evidence="1">Membrane</location>
        <topology evidence="1">Multi-pass membrane protein</topology>
    </subcellularLocation>
</comment>
<feature type="transmembrane region" description="Helical" evidence="6">
    <location>
        <begin position="242"/>
        <end position="261"/>
    </location>
</feature>
<feature type="transmembrane region" description="Helical" evidence="6">
    <location>
        <begin position="119"/>
        <end position="139"/>
    </location>
</feature>
<name>A0ABP7FZU4_9MICO</name>
<evidence type="ECO:0000313" key="8">
    <source>
        <dbReference type="Proteomes" id="UP001500540"/>
    </source>
</evidence>
<evidence type="ECO:0000256" key="4">
    <source>
        <dbReference type="ARBA" id="ARBA00022989"/>
    </source>
</evidence>
<dbReference type="PANTHER" id="PTHR33802:SF1">
    <property type="entry name" value="XK-RELATED PROTEIN"/>
    <property type="match status" value="1"/>
</dbReference>
<feature type="transmembrane region" description="Helical" evidence="6">
    <location>
        <begin position="64"/>
        <end position="84"/>
    </location>
</feature>
<evidence type="ECO:0000256" key="2">
    <source>
        <dbReference type="ARBA" id="ARBA00007524"/>
    </source>
</evidence>
<evidence type="ECO:0000256" key="6">
    <source>
        <dbReference type="SAM" id="Phobius"/>
    </source>
</evidence>
<dbReference type="Gene3D" id="1.20.1260.100">
    <property type="entry name" value="TspO/MBR protein"/>
    <property type="match status" value="1"/>
</dbReference>
<feature type="transmembrane region" description="Helical" evidence="6">
    <location>
        <begin position="20"/>
        <end position="44"/>
    </location>
</feature>
<evidence type="ECO:0000256" key="5">
    <source>
        <dbReference type="ARBA" id="ARBA00023136"/>
    </source>
</evidence>
<evidence type="ECO:0000313" key="7">
    <source>
        <dbReference type="EMBL" id="GAA3752017.1"/>
    </source>
</evidence>
<dbReference type="Pfam" id="PF03073">
    <property type="entry name" value="TspO_MBR"/>
    <property type="match status" value="1"/>
</dbReference>
<evidence type="ECO:0000256" key="3">
    <source>
        <dbReference type="ARBA" id="ARBA00022692"/>
    </source>
</evidence>
<proteinExistence type="inferred from homology"/>
<gene>
    <name evidence="7" type="ORF">GCM10022240_01410</name>
</gene>
<keyword evidence="5 6" id="KW-0472">Membrane</keyword>
<protein>
    <submittedName>
        <fullName evidence="7">Tryptophan-rich sensory protein</fullName>
    </submittedName>
</protein>
<dbReference type="Proteomes" id="UP001500540">
    <property type="component" value="Unassembled WGS sequence"/>
</dbReference>
<feature type="transmembrane region" description="Helical" evidence="6">
    <location>
        <begin position="218"/>
        <end position="236"/>
    </location>
</feature>
<comment type="similarity">
    <text evidence="2">Belongs to the TspO/BZRP family.</text>
</comment>
<sequence>MPHMTVRRDVRTSDRVRQIIVAVCAVVAIVGGAVGSGAFGGTAIQDAAGGALRADATLLAPAVPAFGIWSVIYLGLIGYAIWQALPAHATSSRQRALGYLVAASLVLNAGWILSVQADLLALSVVVIVALVAVLAFAFARTVRSPARRVGDMILTDGVIGLYLGWVSVATAAGIAATLVAAGFTGWGLPAEAWSTGILIITGAIAITLAVVSRGRISPMLSLCWGLAWIAVARLGGSPHSTTTAIAAIIVAAAVIIVTLIFRVQALRKVRS</sequence>
<feature type="transmembrane region" description="Helical" evidence="6">
    <location>
        <begin position="192"/>
        <end position="211"/>
    </location>
</feature>
<organism evidence="7 8">
    <name type="scientific">Microbacterium kribbense</name>
    <dbReference type="NCBI Taxonomy" id="433645"/>
    <lineage>
        <taxon>Bacteria</taxon>
        <taxon>Bacillati</taxon>
        <taxon>Actinomycetota</taxon>
        <taxon>Actinomycetes</taxon>
        <taxon>Micrococcales</taxon>
        <taxon>Microbacteriaceae</taxon>
        <taxon>Microbacterium</taxon>
    </lineage>
</organism>
<accession>A0ABP7FZU4</accession>
<dbReference type="InterPro" id="IPR038330">
    <property type="entry name" value="TspO/MBR-related_sf"/>
</dbReference>
<feature type="transmembrane region" description="Helical" evidence="6">
    <location>
        <begin position="96"/>
        <end position="113"/>
    </location>
</feature>